<evidence type="ECO:0000259" key="5">
    <source>
        <dbReference type="PROSITE" id="PS51465"/>
    </source>
</evidence>
<dbReference type="InterPro" id="IPR002350">
    <property type="entry name" value="Kazal_dom"/>
</dbReference>
<feature type="domain" description="Kazal-like" evidence="5">
    <location>
        <begin position="24"/>
        <end position="86"/>
    </location>
</feature>
<dbReference type="PROSITE" id="PS51257">
    <property type="entry name" value="PROKAR_LIPOPROTEIN"/>
    <property type="match status" value="1"/>
</dbReference>
<dbReference type="EMBL" id="OW240914">
    <property type="protein sequence ID" value="CAH2277263.1"/>
    <property type="molecule type" value="Genomic_DNA"/>
</dbReference>
<evidence type="ECO:0000256" key="2">
    <source>
        <dbReference type="ARBA" id="ARBA00022525"/>
    </source>
</evidence>
<keyword evidence="4" id="KW-0732">Signal</keyword>
<dbReference type="InterPro" id="IPR050159">
    <property type="entry name" value="Kazal-type_SerProtInhib"/>
</dbReference>
<dbReference type="Proteomes" id="UP001295444">
    <property type="component" value="Chromosome 03"/>
</dbReference>
<dbReference type="InterPro" id="IPR036058">
    <property type="entry name" value="Kazal_dom_sf"/>
</dbReference>
<evidence type="ECO:0000256" key="4">
    <source>
        <dbReference type="SAM" id="SignalP"/>
    </source>
</evidence>
<dbReference type="AlphaFoldDB" id="A0AAD1RSA8"/>
<dbReference type="SUPFAM" id="SSF100895">
    <property type="entry name" value="Kazal-type serine protease inhibitors"/>
    <property type="match status" value="2"/>
</dbReference>
<protein>
    <submittedName>
        <fullName evidence="6">Ovomucoid-like</fullName>
    </submittedName>
</protein>
<feature type="chain" id="PRO_5042440430" evidence="4">
    <location>
        <begin position="26"/>
        <end position="146"/>
    </location>
</feature>
<dbReference type="SMART" id="SM00280">
    <property type="entry name" value="KAZAL"/>
    <property type="match status" value="2"/>
</dbReference>
<comment type="subcellular location">
    <subcellularLocation>
        <location evidence="1">Secreted</location>
    </subcellularLocation>
</comment>
<sequence length="146" mass="16029">MKTTGGIVLAFVAVISFSCFTTATGNQIDCTKYQNGEPLTDFPCDKSLLLLCGTDGNTYGNKCLLCKEKLMRNPSLGVKHEGSCDIEGTRLDCKKYIDQDWCTLEYQAHCGSDGNTYGNECAYCNAQNTNPTLTLLFKGECFVDKD</sequence>
<keyword evidence="2" id="KW-0964">Secreted</keyword>
<feature type="domain" description="Kazal-like" evidence="5">
    <location>
        <begin position="87"/>
        <end position="143"/>
    </location>
</feature>
<keyword evidence="7" id="KW-1185">Reference proteome</keyword>
<dbReference type="GO" id="GO:0005576">
    <property type="term" value="C:extracellular region"/>
    <property type="evidence" value="ECO:0007669"/>
    <property type="project" value="UniProtKB-SubCell"/>
</dbReference>
<dbReference type="EMBL" id="OW240914">
    <property type="protein sequence ID" value="CAH2277265.1"/>
    <property type="molecule type" value="Genomic_DNA"/>
</dbReference>
<reference evidence="6" key="1">
    <citation type="submission" date="2022-03" db="EMBL/GenBank/DDBJ databases">
        <authorList>
            <person name="Alioto T."/>
            <person name="Alioto T."/>
            <person name="Gomez Garrido J."/>
        </authorList>
    </citation>
    <scope>NUCLEOTIDE SEQUENCE</scope>
</reference>
<feature type="signal peptide" evidence="4">
    <location>
        <begin position="1"/>
        <end position="25"/>
    </location>
</feature>
<dbReference type="CDD" id="cd00104">
    <property type="entry name" value="KAZAL_FS"/>
    <property type="match status" value="1"/>
</dbReference>
<dbReference type="PROSITE" id="PS51465">
    <property type="entry name" value="KAZAL_2"/>
    <property type="match status" value="2"/>
</dbReference>
<evidence type="ECO:0000256" key="1">
    <source>
        <dbReference type="ARBA" id="ARBA00004613"/>
    </source>
</evidence>
<evidence type="ECO:0000256" key="3">
    <source>
        <dbReference type="ARBA" id="ARBA00023157"/>
    </source>
</evidence>
<gene>
    <name evidence="6" type="ORF">PECUL_23A000594</name>
</gene>
<dbReference type="Pfam" id="PF00050">
    <property type="entry name" value="Kazal_1"/>
    <property type="match status" value="2"/>
</dbReference>
<proteinExistence type="predicted"/>
<dbReference type="PROSITE" id="PS00282">
    <property type="entry name" value="KAZAL_1"/>
    <property type="match status" value="2"/>
</dbReference>
<evidence type="ECO:0000313" key="7">
    <source>
        <dbReference type="Proteomes" id="UP001295444"/>
    </source>
</evidence>
<dbReference type="PANTHER" id="PTHR47499:SF1">
    <property type="entry name" value="SERINE PROTEASE INHIBITOR KAZAL-TYPE 7"/>
    <property type="match status" value="1"/>
</dbReference>
<dbReference type="Gene3D" id="3.30.60.30">
    <property type="match status" value="2"/>
</dbReference>
<keyword evidence="3" id="KW-1015">Disulfide bond</keyword>
<name>A0AAD1RSA8_PELCU</name>
<evidence type="ECO:0000313" key="6">
    <source>
        <dbReference type="EMBL" id="CAH2277263.1"/>
    </source>
</evidence>
<accession>A0AAD1RSA8</accession>
<dbReference type="PANTHER" id="PTHR47499">
    <property type="entry name" value="SERINE PROTEASE INHIBITOR KAZAL-TYPE 7 SPINK7"/>
    <property type="match status" value="1"/>
</dbReference>
<organism evidence="6 7">
    <name type="scientific">Pelobates cultripes</name>
    <name type="common">Western spadefoot toad</name>
    <dbReference type="NCBI Taxonomy" id="61616"/>
    <lineage>
        <taxon>Eukaryota</taxon>
        <taxon>Metazoa</taxon>
        <taxon>Chordata</taxon>
        <taxon>Craniata</taxon>
        <taxon>Vertebrata</taxon>
        <taxon>Euteleostomi</taxon>
        <taxon>Amphibia</taxon>
        <taxon>Batrachia</taxon>
        <taxon>Anura</taxon>
        <taxon>Pelobatoidea</taxon>
        <taxon>Pelobatidae</taxon>
        <taxon>Pelobates</taxon>
    </lineage>
</organism>